<reference evidence="4" key="1">
    <citation type="submission" date="2023-11" db="EMBL/GenBank/DDBJ databases">
        <title>The genome sequences of three competitors of mushroom-forming fungi.</title>
        <authorList>
            <person name="Beijen E."/>
            <person name="Ohm R.A."/>
        </authorList>
    </citation>
    <scope>NUCLEOTIDE SEQUENCE</scope>
    <source>
        <strain evidence="4">CBS 100526</strain>
    </source>
</reference>
<name>A0AAE1I576_9HYPO</name>
<dbReference type="Pfam" id="PF02801">
    <property type="entry name" value="Ketoacyl-synt_C"/>
    <property type="match status" value="1"/>
</dbReference>
<dbReference type="GeneID" id="87914751"/>
<dbReference type="GO" id="GO:0006633">
    <property type="term" value="P:fatty acid biosynthetic process"/>
    <property type="evidence" value="ECO:0007669"/>
    <property type="project" value="TreeGrafter"/>
</dbReference>
<evidence type="ECO:0000256" key="2">
    <source>
        <dbReference type="ARBA" id="ARBA00022553"/>
    </source>
</evidence>
<feature type="domain" description="Ketosynthase family 3 (KS3)" evidence="3">
    <location>
        <begin position="1"/>
        <end position="207"/>
    </location>
</feature>
<sequence length="230" mass="24607">MQTLCKSVDGYCRGEGCGGVVVKRLADAVAEGDHIYGVIRGIDVNQCGTAKSITHSHAATQEALFRSVIKKSRVTPDSINVVEAHGTGTQAGDYAEVSSLAAVFGSKRSSDNPLHLSSVKGNIGHSEAASGVAGLVKLLLMMENKTLLPQASHQEVIARLRDLMSSGRLRVPTWREDWNPAPGQLARRALISDFGASGSNVALVLEEYKTTRGEQASRMAHHNFHAAIMY</sequence>
<evidence type="ECO:0000313" key="4">
    <source>
        <dbReference type="EMBL" id="KAK4060471.1"/>
    </source>
</evidence>
<dbReference type="SMART" id="SM00825">
    <property type="entry name" value="PKS_KS"/>
    <property type="match status" value="1"/>
</dbReference>
<keyword evidence="2" id="KW-0597">Phosphoprotein</keyword>
<dbReference type="EMBL" id="JAWRVG010000084">
    <property type="protein sequence ID" value="KAK4060471.1"/>
    <property type="molecule type" value="Genomic_DNA"/>
</dbReference>
<dbReference type="InterPro" id="IPR020841">
    <property type="entry name" value="PKS_Beta-ketoAc_synthase_dom"/>
</dbReference>
<comment type="caution">
    <text evidence="4">The sequence shown here is derived from an EMBL/GenBank/DDBJ whole genome shotgun (WGS) entry which is preliminary data.</text>
</comment>
<dbReference type="Gene3D" id="3.40.47.10">
    <property type="match status" value="1"/>
</dbReference>
<protein>
    <recommendedName>
        <fullName evidence="3">Ketosynthase family 3 (KS3) domain-containing protein</fullName>
    </recommendedName>
</protein>
<gene>
    <name evidence="4" type="ORF">Triagg1_10741</name>
</gene>
<dbReference type="GO" id="GO:0004312">
    <property type="term" value="F:fatty acid synthase activity"/>
    <property type="evidence" value="ECO:0007669"/>
    <property type="project" value="TreeGrafter"/>
</dbReference>
<dbReference type="AlphaFoldDB" id="A0AAE1I576"/>
<dbReference type="InterPro" id="IPR050091">
    <property type="entry name" value="PKS_NRPS_Biosynth_Enz"/>
</dbReference>
<dbReference type="PANTHER" id="PTHR43775">
    <property type="entry name" value="FATTY ACID SYNTHASE"/>
    <property type="match status" value="1"/>
</dbReference>
<dbReference type="PROSITE" id="PS52004">
    <property type="entry name" value="KS3_2"/>
    <property type="match status" value="1"/>
</dbReference>
<dbReference type="InterPro" id="IPR014031">
    <property type="entry name" value="Ketoacyl_synth_C"/>
</dbReference>
<evidence type="ECO:0000259" key="3">
    <source>
        <dbReference type="PROSITE" id="PS52004"/>
    </source>
</evidence>
<dbReference type="RefSeq" id="XP_062750284.1">
    <property type="nucleotide sequence ID" value="XM_062894846.1"/>
</dbReference>
<dbReference type="PANTHER" id="PTHR43775:SF37">
    <property type="entry name" value="SI:DKEY-61P9.11"/>
    <property type="match status" value="1"/>
</dbReference>
<evidence type="ECO:0000313" key="5">
    <source>
        <dbReference type="Proteomes" id="UP001273209"/>
    </source>
</evidence>
<dbReference type="GO" id="GO:0044550">
    <property type="term" value="P:secondary metabolite biosynthetic process"/>
    <property type="evidence" value="ECO:0007669"/>
    <property type="project" value="TreeGrafter"/>
</dbReference>
<dbReference type="SUPFAM" id="SSF53901">
    <property type="entry name" value="Thiolase-like"/>
    <property type="match status" value="1"/>
</dbReference>
<dbReference type="InterPro" id="IPR016039">
    <property type="entry name" value="Thiolase-like"/>
</dbReference>
<keyword evidence="1" id="KW-0596">Phosphopantetheine</keyword>
<keyword evidence="5" id="KW-1185">Reference proteome</keyword>
<dbReference type="Proteomes" id="UP001273209">
    <property type="component" value="Unassembled WGS sequence"/>
</dbReference>
<evidence type="ECO:0000256" key="1">
    <source>
        <dbReference type="ARBA" id="ARBA00022450"/>
    </source>
</evidence>
<accession>A0AAE1I576</accession>
<organism evidence="4 5">
    <name type="scientific">Trichoderma aggressivum f. europaeum</name>
    <dbReference type="NCBI Taxonomy" id="173218"/>
    <lineage>
        <taxon>Eukaryota</taxon>
        <taxon>Fungi</taxon>
        <taxon>Dikarya</taxon>
        <taxon>Ascomycota</taxon>
        <taxon>Pezizomycotina</taxon>
        <taxon>Sordariomycetes</taxon>
        <taxon>Hypocreomycetidae</taxon>
        <taxon>Hypocreales</taxon>
        <taxon>Hypocreaceae</taxon>
        <taxon>Trichoderma</taxon>
    </lineage>
</organism>
<proteinExistence type="predicted"/>
<dbReference type="CDD" id="cd00833">
    <property type="entry name" value="PKS"/>
    <property type="match status" value="1"/>
</dbReference>